<dbReference type="InterPro" id="IPR055735">
    <property type="entry name" value="DUF7311"/>
</dbReference>
<dbReference type="Pfam" id="PF23993">
    <property type="entry name" value="DUF7311"/>
    <property type="match status" value="1"/>
</dbReference>
<accession>A0A847UDU7</accession>
<evidence type="ECO:0000313" key="3">
    <source>
        <dbReference type="Proteomes" id="UP000608662"/>
    </source>
</evidence>
<dbReference type="Proteomes" id="UP000608662">
    <property type="component" value="Unassembled WGS sequence"/>
</dbReference>
<evidence type="ECO:0000313" key="2">
    <source>
        <dbReference type="EMBL" id="NLV11359.1"/>
    </source>
</evidence>
<dbReference type="RefSeq" id="WP_170095052.1">
    <property type="nucleotide sequence ID" value="NZ_WOYG01000001.1"/>
</dbReference>
<name>A0A847UDU7_9EURY</name>
<dbReference type="AlphaFoldDB" id="A0A847UDU7"/>
<gene>
    <name evidence="2" type="ORF">GOC74_15630</name>
</gene>
<protein>
    <submittedName>
        <fullName evidence="2">ABC transporter</fullName>
    </submittedName>
</protein>
<organism evidence="2 3">
    <name type="scientific">Halomicrobium mukohataei</name>
    <dbReference type="NCBI Taxonomy" id="57705"/>
    <lineage>
        <taxon>Archaea</taxon>
        <taxon>Methanobacteriati</taxon>
        <taxon>Methanobacteriota</taxon>
        <taxon>Stenosarchaea group</taxon>
        <taxon>Halobacteria</taxon>
        <taxon>Halobacteriales</taxon>
        <taxon>Haloarculaceae</taxon>
        <taxon>Halomicrobium</taxon>
    </lineage>
</organism>
<dbReference type="EMBL" id="WOYG01000001">
    <property type="protein sequence ID" value="NLV11359.1"/>
    <property type="molecule type" value="Genomic_DNA"/>
</dbReference>
<comment type="caution">
    <text evidence="2">The sequence shown here is derived from an EMBL/GenBank/DDBJ whole genome shotgun (WGS) entry which is preliminary data.</text>
</comment>
<reference evidence="2" key="1">
    <citation type="submission" date="2019-12" db="EMBL/GenBank/DDBJ databases">
        <title>Whole-genome sequence of Halomicrobium mukohataei pws1.</title>
        <authorList>
            <person name="Verma D.K."/>
            <person name="Gopal K."/>
            <person name="Prasad E.S."/>
        </authorList>
    </citation>
    <scope>NUCLEOTIDE SEQUENCE</scope>
    <source>
        <strain evidence="2">Pws1</strain>
    </source>
</reference>
<evidence type="ECO:0000259" key="1">
    <source>
        <dbReference type="Pfam" id="PF23993"/>
    </source>
</evidence>
<proteinExistence type="predicted"/>
<feature type="domain" description="DUF7311" evidence="1">
    <location>
        <begin position="3"/>
        <end position="148"/>
    </location>
</feature>
<sequence>MIYRVVLAVVLATALVAATLGPIDDARRQRASAMVSDQASDLERAADTLLETDDPIGGPGARRVVTLRVPVRTWTSGGVERVSLRPSTDQTPARLSWLLTGGQPRTRQLPGVPLRTADGSPVVLRRSGPHRLVISLDGQPGVPVLTVRRLK</sequence>